<name>A0A179GH04_PURLI</name>
<evidence type="ECO:0008006" key="7">
    <source>
        <dbReference type="Google" id="ProtNLM"/>
    </source>
</evidence>
<comment type="caution">
    <text evidence="4">The sequence shown here is derived from an EMBL/GenBank/DDBJ whole genome shotgun (WGS) entry which is preliminary data.</text>
</comment>
<reference evidence="4 5" key="1">
    <citation type="submission" date="2016-01" db="EMBL/GenBank/DDBJ databases">
        <title>Biosynthesis of antibiotic leucinostatins and their inhibition on Phytophthora in bio-control Purpureocillium lilacinum.</title>
        <authorList>
            <person name="Wang G."/>
            <person name="Liu Z."/>
            <person name="Lin R."/>
            <person name="Li E."/>
            <person name="Mao Z."/>
            <person name="Ling J."/>
            <person name="Yin W."/>
            <person name="Xie B."/>
        </authorList>
    </citation>
    <scope>NUCLEOTIDE SEQUENCE [LARGE SCALE GENOMIC DNA]</scope>
    <source>
        <strain evidence="4">PLBJ-1</strain>
    </source>
</reference>
<dbReference type="EMBL" id="JAWRVI010000003">
    <property type="protein sequence ID" value="KAK4094721.1"/>
    <property type="molecule type" value="Genomic_DNA"/>
</dbReference>
<dbReference type="AlphaFoldDB" id="A0A179GH04"/>
<proteinExistence type="predicted"/>
<dbReference type="Proteomes" id="UP001287286">
    <property type="component" value="Unassembled WGS sequence"/>
</dbReference>
<reference evidence="3" key="2">
    <citation type="submission" date="2023-11" db="EMBL/GenBank/DDBJ databases">
        <authorList>
            <person name="Beijen E."/>
            <person name="Ohm R.A."/>
        </authorList>
    </citation>
    <scope>NUCLEOTIDE SEQUENCE</scope>
    <source>
        <strain evidence="3">CBS 150709</strain>
    </source>
</reference>
<feature type="compositionally biased region" description="Polar residues" evidence="1">
    <location>
        <begin position="193"/>
        <end position="206"/>
    </location>
</feature>
<dbReference type="Proteomes" id="UP000078240">
    <property type="component" value="Unassembled WGS sequence"/>
</dbReference>
<evidence type="ECO:0000256" key="1">
    <source>
        <dbReference type="SAM" id="MobiDB-lite"/>
    </source>
</evidence>
<dbReference type="EMBL" id="LSBH01000007">
    <property type="protein sequence ID" value="OAQ76633.1"/>
    <property type="molecule type" value="Genomic_DNA"/>
</dbReference>
<protein>
    <recommendedName>
        <fullName evidence="7">Infection structure specific protein</fullName>
    </recommendedName>
</protein>
<feature type="region of interest" description="Disordered" evidence="1">
    <location>
        <begin position="172"/>
        <end position="206"/>
    </location>
</feature>
<evidence type="ECO:0000256" key="2">
    <source>
        <dbReference type="SAM" id="SignalP"/>
    </source>
</evidence>
<evidence type="ECO:0000313" key="3">
    <source>
        <dbReference type="EMBL" id="KAK4094721.1"/>
    </source>
</evidence>
<keyword evidence="2" id="KW-0732">Signal</keyword>
<gene>
    <name evidence="3" type="ORF">Purlil1_1326</name>
    <name evidence="4" type="ORF">VFPBJ_08993</name>
</gene>
<evidence type="ECO:0000313" key="5">
    <source>
        <dbReference type="Proteomes" id="UP000078240"/>
    </source>
</evidence>
<feature type="chain" id="PRO_5008102645" description="Infection structure specific protein" evidence="2">
    <location>
        <begin position="19"/>
        <end position="231"/>
    </location>
</feature>
<sequence length="231" mass="23627">MRTRDVLWLTLLNGVARGSDLAPAAGVAVAVPMVTPPPAGVPARVERQRVDSSCISSIVSELAPPTSGLDSDFLSWASSASTEIISPDCTVTVPASISSEYLAYRSTFQTYLSTIASKASSIRTNCGADDLSLTFSQFCTTSLTVLFTSGADKTSTTSLSSLDIPDETIAVGQSSTTDETTSTDTASANTATGPSRTTATGPSQTTAVGSKGYPNLALVLAIGVGIAWSLA</sequence>
<keyword evidence="6" id="KW-1185">Reference proteome</keyword>
<feature type="signal peptide" evidence="2">
    <location>
        <begin position="1"/>
        <end position="18"/>
    </location>
</feature>
<organism evidence="4 5">
    <name type="scientific">Purpureocillium lilacinum</name>
    <name type="common">Paecilomyces lilacinus</name>
    <dbReference type="NCBI Taxonomy" id="33203"/>
    <lineage>
        <taxon>Eukaryota</taxon>
        <taxon>Fungi</taxon>
        <taxon>Dikarya</taxon>
        <taxon>Ascomycota</taxon>
        <taxon>Pezizomycotina</taxon>
        <taxon>Sordariomycetes</taxon>
        <taxon>Hypocreomycetidae</taxon>
        <taxon>Hypocreales</taxon>
        <taxon>Ophiocordycipitaceae</taxon>
        <taxon>Purpureocillium</taxon>
    </lineage>
</organism>
<reference evidence="3 6" key="3">
    <citation type="journal article" date="2024" name="Microbiol. Resour. Announc.">
        <title>Genome annotations for the ascomycete fungi Trichoderma harzianum, Trichoderma aggressivum, and Purpureocillium lilacinum.</title>
        <authorList>
            <person name="Beijen E.P.W."/>
            <person name="Ohm R.A."/>
        </authorList>
    </citation>
    <scope>NUCLEOTIDE SEQUENCE [LARGE SCALE GENOMIC DNA]</scope>
    <source>
        <strain evidence="3 6">CBS 150709</strain>
    </source>
</reference>
<feature type="compositionally biased region" description="Low complexity" evidence="1">
    <location>
        <begin position="174"/>
        <end position="192"/>
    </location>
</feature>
<accession>A0A179GH04</accession>
<evidence type="ECO:0000313" key="4">
    <source>
        <dbReference type="EMBL" id="OAQ76633.1"/>
    </source>
</evidence>
<evidence type="ECO:0000313" key="6">
    <source>
        <dbReference type="Proteomes" id="UP001287286"/>
    </source>
</evidence>